<protein>
    <submittedName>
        <fullName evidence="2">Por secretion system C-terminal sorting domain-containing protein</fullName>
    </submittedName>
</protein>
<organism evidence="2 3">
    <name type="scientific">Hymenobacter actinosclerus</name>
    <dbReference type="NCBI Taxonomy" id="82805"/>
    <lineage>
        <taxon>Bacteria</taxon>
        <taxon>Pseudomonadati</taxon>
        <taxon>Bacteroidota</taxon>
        <taxon>Cytophagia</taxon>
        <taxon>Cytophagales</taxon>
        <taxon>Hymenobacteraceae</taxon>
        <taxon>Hymenobacter</taxon>
    </lineage>
</organism>
<dbReference type="Proteomes" id="UP000198697">
    <property type="component" value="Unassembled WGS sequence"/>
</dbReference>
<dbReference type="InterPro" id="IPR013783">
    <property type="entry name" value="Ig-like_fold"/>
</dbReference>
<dbReference type="Gene3D" id="2.60.40.10">
    <property type="entry name" value="Immunoglobulins"/>
    <property type="match status" value="1"/>
</dbReference>
<name>A0A1I0J297_9BACT</name>
<dbReference type="AlphaFoldDB" id="A0A1I0J297"/>
<evidence type="ECO:0000259" key="1">
    <source>
        <dbReference type="Pfam" id="PF18962"/>
    </source>
</evidence>
<evidence type="ECO:0000313" key="3">
    <source>
        <dbReference type="Proteomes" id="UP000198697"/>
    </source>
</evidence>
<evidence type="ECO:0000313" key="2">
    <source>
        <dbReference type="EMBL" id="SEU03895.1"/>
    </source>
</evidence>
<dbReference type="Pfam" id="PF18962">
    <property type="entry name" value="Por_Secre_tail"/>
    <property type="match status" value="1"/>
</dbReference>
<dbReference type="STRING" id="82805.SAMN04487998_3620"/>
<reference evidence="3" key="1">
    <citation type="submission" date="2016-10" db="EMBL/GenBank/DDBJ databases">
        <authorList>
            <person name="Varghese N."/>
            <person name="Submissions S."/>
        </authorList>
    </citation>
    <scope>NUCLEOTIDE SEQUENCE [LARGE SCALE GENOMIC DNA]</scope>
    <source>
        <strain evidence="3">DSM 15310</strain>
    </source>
</reference>
<dbReference type="EMBL" id="FOHS01000006">
    <property type="protein sequence ID" value="SEU03895.1"/>
    <property type="molecule type" value="Genomic_DNA"/>
</dbReference>
<proteinExistence type="predicted"/>
<accession>A0A1I0J297</accession>
<gene>
    <name evidence="2" type="ORF">SAMN04487998_3620</name>
</gene>
<keyword evidence="3" id="KW-1185">Reference proteome</keyword>
<dbReference type="InterPro" id="IPR026444">
    <property type="entry name" value="Secre_tail"/>
</dbReference>
<sequence>MRGTSQAQRSISRLQVGRLNVYGDFNNSQDSFIQRDGTTISFAGTTQSISGSTSGFVNIEIDGGGVKTLVNNFKVQAGGVLRFINGVLKTDSSRIDTNFIELLPAVNSNGSSGRIEGESENSYLRGYVTTSQFALVGVPQDFGNIGATLTFNGNSPGSVTVTRNSAQNYATISNGSNSRPSIRRIFGVRPSPPSTNIGGLSATFVFKYLDSETRNLTSVTSPNSLDESKFALFVSGTGGDVFGQLGRDALDTSTNTLIKNNVTSFATFTLSEFTAPLPVTLVSFIAKRVGNNAEISWETVAELNNRGYEVQVSNDGRNYRALTFVPSTNPNSNQLLRYRYTDTEAAKTGVRYYRLRQIDLDGTDHYYAPKVVTFDGGVAVGKAEVIAFPNPFGQVLSLTANSAAAGPAKLSVTDMTGRVVAQQTVQLNAGTNDVSVPNVANLQSGVYLVRLVLPSGEAKVIRVNKE</sequence>
<dbReference type="NCBIfam" id="TIGR04183">
    <property type="entry name" value="Por_Secre_tail"/>
    <property type="match status" value="1"/>
</dbReference>
<feature type="domain" description="Secretion system C-terminal sorting" evidence="1">
    <location>
        <begin position="388"/>
        <end position="451"/>
    </location>
</feature>